<feature type="transmembrane region" description="Helical" evidence="9">
    <location>
        <begin position="289"/>
        <end position="313"/>
    </location>
</feature>
<evidence type="ECO:0000256" key="2">
    <source>
        <dbReference type="ARBA" id="ARBA00022448"/>
    </source>
</evidence>
<dbReference type="AlphaFoldDB" id="A0A6U3PUN2"/>
<reference evidence="11" key="1">
    <citation type="submission" date="2021-01" db="EMBL/GenBank/DDBJ databases">
        <authorList>
            <person name="Corre E."/>
            <person name="Pelletier E."/>
            <person name="Niang G."/>
            <person name="Scheremetjew M."/>
            <person name="Finn R."/>
            <person name="Kale V."/>
            <person name="Holt S."/>
            <person name="Cochrane G."/>
            <person name="Meng A."/>
            <person name="Brown T."/>
            <person name="Cohen L."/>
        </authorList>
    </citation>
    <scope>NUCLEOTIDE SEQUENCE</scope>
    <source>
        <strain evidence="11">Pop2</strain>
    </source>
</reference>
<evidence type="ECO:0000313" key="11">
    <source>
        <dbReference type="EMBL" id="CAD9318765.1"/>
    </source>
</evidence>
<feature type="transmembrane region" description="Helical" evidence="9">
    <location>
        <begin position="449"/>
        <end position="468"/>
    </location>
</feature>
<dbReference type="InterPro" id="IPR036259">
    <property type="entry name" value="MFS_trans_sf"/>
</dbReference>
<dbReference type="Pfam" id="PF00083">
    <property type="entry name" value="Sugar_tr"/>
    <property type="match status" value="1"/>
</dbReference>
<dbReference type="GO" id="GO:0015293">
    <property type="term" value="F:symporter activity"/>
    <property type="evidence" value="ECO:0007669"/>
    <property type="project" value="UniProtKB-KW"/>
</dbReference>
<feature type="transmembrane region" description="Helical" evidence="9">
    <location>
        <begin position="155"/>
        <end position="176"/>
    </location>
</feature>
<feature type="region of interest" description="Disordered" evidence="8">
    <location>
        <begin position="1"/>
        <end position="25"/>
    </location>
</feature>
<dbReference type="PROSITE" id="PS50850">
    <property type="entry name" value="MFS"/>
    <property type="match status" value="1"/>
</dbReference>
<name>A0A6U3PUN2_9STRA</name>
<gene>
    <name evidence="11" type="ORF">DBRI1063_LOCUS5041</name>
</gene>
<organism evidence="11">
    <name type="scientific">Ditylum brightwellii</name>
    <dbReference type="NCBI Taxonomy" id="49249"/>
    <lineage>
        <taxon>Eukaryota</taxon>
        <taxon>Sar</taxon>
        <taxon>Stramenopiles</taxon>
        <taxon>Ochrophyta</taxon>
        <taxon>Bacillariophyta</taxon>
        <taxon>Mediophyceae</taxon>
        <taxon>Lithodesmiophycidae</taxon>
        <taxon>Lithodesmiales</taxon>
        <taxon>Lithodesmiaceae</taxon>
        <taxon>Ditylum</taxon>
    </lineage>
</organism>
<keyword evidence="6 9" id="KW-1133">Transmembrane helix</keyword>
<dbReference type="InterPro" id="IPR005828">
    <property type="entry name" value="MFS_sugar_transport-like"/>
</dbReference>
<feature type="region of interest" description="Disordered" evidence="8">
    <location>
        <begin position="484"/>
        <end position="503"/>
    </location>
</feature>
<keyword evidence="5" id="KW-0769">Symport</keyword>
<dbReference type="PANTHER" id="PTHR43528:SF1">
    <property type="entry name" value="ALPHA-KETOGLUTARATE PERMEASE"/>
    <property type="match status" value="1"/>
</dbReference>
<keyword evidence="2" id="KW-0813">Transport</keyword>
<sequence>MSPITDDNAHASITAAAKNRNNERDDENIIEEESCDFSAVNSVQHADDDDNDHDDYGASCAAVLGNVLEWYDFSVFGYFSDIIGEVFFPPNQKGHASLIESFAVFGLAFLVRPIGGLILGLMGDTVGRKSALETSIFFMAAPTVAMGFLPSYSKVGWISPALLIIVRLLQGFSVGGQLTSSIVFKLEQTDQSKWGRWSSIVFAFSNLGVAIGSLFSYVLRETLSKDQLNRWGWRLPFWCGIFGALPALYLKYCAKERAIPEDSSTENDNGQSGDRNVLRQSFSKSNFRPLISCMLLVAFPAATYYIVSVWLVIFMEDIVHPPVPHAFAITTAVNIAAIFLQILCGCIADYHGNYAHLMIFGAINLAWLTPLLLHFIAQGSSVVAFFSQLILASCICLYNSGYLPWIVKSFPPSVRLTSMSFAYNLSVGIFGGFSPAVATALVSKFGSSAPGYMVTILAFFALLGLCVARKPGNNGNAEISLNELENEENQDSGTSHLSEPLLT</sequence>
<evidence type="ECO:0000256" key="8">
    <source>
        <dbReference type="SAM" id="MobiDB-lite"/>
    </source>
</evidence>
<accession>A0A6U3PUN2</accession>
<feature type="transmembrane region" description="Helical" evidence="9">
    <location>
        <begin position="131"/>
        <end position="149"/>
    </location>
</feature>
<dbReference type="GO" id="GO:0005886">
    <property type="term" value="C:plasma membrane"/>
    <property type="evidence" value="ECO:0007669"/>
    <property type="project" value="UniProtKB-SubCell"/>
</dbReference>
<feature type="transmembrane region" description="Helical" evidence="9">
    <location>
        <begin position="231"/>
        <end position="250"/>
    </location>
</feature>
<dbReference type="SUPFAM" id="SSF103473">
    <property type="entry name" value="MFS general substrate transporter"/>
    <property type="match status" value="1"/>
</dbReference>
<proteinExistence type="predicted"/>
<dbReference type="InterPro" id="IPR051084">
    <property type="entry name" value="H+-coupled_symporters"/>
</dbReference>
<feature type="transmembrane region" description="Helical" evidence="9">
    <location>
        <begin position="325"/>
        <end position="347"/>
    </location>
</feature>
<feature type="transmembrane region" description="Helical" evidence="9">
    <location>
        <begin position="98"/>
        <end position="119"/>
    </location>
</feature>
<evidence type="ECO:0000256" key="9">
    <source>
        <dbReference type="SAM" id="Phobius"/>
    </source>
</evidence>
<evidence type="ECO:0000256" key="1">
    <source>
        <dbReference type="ARBA" id="ARBA00004651"/>
    </source>
</evidence>
<feature type="transmembrane region" description="Helical" evidence="9">
    <location>
        <begin position="354"/>
        <end position="376"/>
    </location>
</feature>
<dbReference type="EMBL" id="HBGN01007922">
    <property type="protein sequence ID" value="CAD9318765.1"/>
    <property type="molecule type" value="Transcribed_RNA"/>
</dbReference>
<dbReference type="Gene3D" id="1.20.1250.20">
    <property type="entry name" value="MFS general substrate transporter like domains"/>
    <property type="match status" value="1"/>
</dbReference>
<keyword evidence="7 9" id="KW-0472">Membrane</keyword>
<evidence type="ECO:0000256" key="7">
    <source>
        <dbReference type="ARBA" id="ARBA00023136"/>
    </source>
</evidence>
<comment type="subcellular location">
    <subcellularLocation>
        <location evidence="1">Cell membrane</location>
        <topology evidence="1">Multi-pass membrane protein</topology>
    </subcellularLocation>
</comment>
<feature type="domain" description="Major facilitator superfamily (MFS) profile" evidence="10">
    <location>
        <begin position="58"/>
        <end position="473"/>
    </location>
</feature>
<evidence type="ECO:0000259" key="10">
    <source>
        <dbReference type="PROSITE" id="PS50850"/>
    </source>
</evidence>
<keyword evidence="4 9" id="KW-0812">Transmembrane</keyword>
<evidence type="ECO:0000256" key="6">
    <source>
        <dbReference type="ARBA" id="ARBA00022989"/>
    </source>
</evidence>
<dbReference type="PANTHER" id="PTHR43528">
    <property type="entry name" value="ALPHA-KETOGLUTARATE PERMEASE"/>
    <property type="match status" value="1"/>
</dbReference>
<evidence type="ECO:0000256" key="4">
    <source>
        <dbReference type="ARBA" id="ARBA00022692"/>
    </source>
</evidence>
<evidence type="ECO:0000256" key="5">
    <source>
        <dbReference type="ARBA" id="ARBA00022847"/>
    </source>
</evidence>
<feature type="transmembrane region" description="Helical" evidence="9">
    <location>
        <begin position="421"/>
        <end position="443"/>
    </location>
</feature>
<evidence type="ECO:0000256" key="3">
    <source>
        <dbReference type="ARBA" id="ARBA00022475"/>
    </source>
</evidence>
<protein>
    <recommendedName>
        <fullName evidence="10">Major facilitator superfamily (MFS) profile domain-containing protein</fullName>
    </recommendedName>
</protein>
<dbReference type="InterPro" id="IPR020846">
    <property type="entry name" value="MFS_dom"/>
</dbReference>
<feature type="transmembrane region" description="Helical" evidence="9">
    <location>
        <begin position="197"/>
        <end position="219"/>
    </location>
</feature>
<feature type="transmembrane region" description="Helical" evidence="9">
    <location>
        <begin position="382"/>
        <end position="400"/>
    </location>
</feature>
<keyword evidence="3" id="KW-1003">Cell membrane</keyword>